<dbReference type="Gene3D" id="3.30.2090.10">
    <property type="entry name" value="Multidrug efflux transporter AcrB TolC docking domain, DN and DC subdomains"/>
    <property type="match status" value="2"/>
</dbReference>
<keyword evidence="12" id="KW-1185">Reference proteome</keyword>
<dbReference type="PROSITE" id="PS50156">
    <property type="entry name" value="SSD"/>
    <property type="match status" value="1"/>
</dbReference>
<protein>
    <recommendedName>
        <fullName evidence="9">Efflux pump membrane transporter</fullName>
    </recommendedName>
</protein>
<keyword evidence="7 9" id="KW-1133">Transmembrane helix</keyword>
<dbReference type="InterPro" id="IPR000731">
    <property type="entry name" value="SSD"/>
</dbReference>
<sequence length="1044" mass="112460">MGPSFFIRRPKFAFVISMLITLFGALSMFVMPIDQYPDISAPKVVVRANYPGADAQTVIDAVASPIEEQVNGAEGMVYMSSKSASDGSYTLTVTFEIGVDPDLAQVDVQNRVALAEPGLPEEVRQRGVSVRKRNPDILMVVNIVSPDDRFDRVFLSNYASINVKGELGRLPGVGEAEIIGALDYGLRAWLDPVALANRNLTVNDVVAAIKEQNVQAAVGQFGAAPAPEDTQFQYVLTAKGRVENAEDFGNIVLAADDAGSIIRLSDVARIELGAFAYKGYGEFNNGPGVLMAIYKLGEANSLEVAEAVRDKMDELKEFFPEGVDYVVGHDTTLFIEASLEETVITMFFTIILVVAVTYVFLGSVRATLIPTIAVPVSIIGTLGVLYATGMTINTVTLFALILAIALVVDDAIIVVENVERILHESPDLSPAEATGQAMKEVSGPIVATSMVLVAVFGPTLLLPGITGRMFGQFGATLTIAVLISMVNALTLSPALATVLMRPGMKPNFVVRLFNKGFDWITRVYVALVDFLARYLVVALASVAGLMALLYVLFTTTPTSFIPTEDKGFFMVDVQLPGGASLNRTEEVMDRLTETLGADENIQNVLSVNGYSILNTALQSNAGMIIAKLKPWEERPGAEQHQLFLQQKYQQIFAQMPEAQTIIFGAPAIPGLGAVEGFSFVLEDTQGRGPQEMSAALQSLLAETNGTDEIARAFSTYKADSPQMFLDVDRERAKTLGVKVSDIFLTLQTQLGALYVNDFNMFGKTYRVMLQADSDYRQNERALDTLFVRNASGDLVPLSAMVEAEPTIGPDVLYRYNTYNSATITGIPNTADGFSSGSSMDRMEQVAQDNLAPGYRYDWTDSSFEERKSGNAIPIALGLSLIFTFLFLAALYESFLTPVAVLMTVPFAILGAMIALRIAGEPLSLYGQIGLLMLIALAAKTAILIVEFGKQQRENAGLALHEAAMQAARLRFRPVMMTVLAFAVGVYPLVIATGAGSASRVSLGVAVFGGSIASAIAGSIFGPVFFKMFQGLRERIHGGVTPAVE</sequence>
<dbReference type="NCBIfam" id="TIGR00915">
    <property type="entry name" value="2A0602"/>
    <property type="match status" value="1"/>
</dbReference>
<dbReference type="Gene3D" id="3.30.70.1440">
    <property type="entry name" value="Multidrug efflux transporter AcrB pore domain"/>
    <property type="match status" value="1"/>
</dbReference>
<evidence type="ECO:0000313" key="12">
    <source>
        <dbReference type="Proteomes" id="UP000619079"/>
    </source>
</evidence>
<comment type="similarity">
    <text evidence="2 9">Belongs to the resistance-nodulation-cell division (RND) (TC 2.A.6) family.</text>
</comment>
<keyword evidence="4" id="KW-1003">Cell membrane</keyword>
<dbReference type="InterPro" id="IPR001036">
    <property type="entry name" value="Acrflvin-R"/>
</dbReference>
<dbReference type="PANTHER" id="PTHR32063:SF76">
    <property type="entry name" value="EFFLUX PUMP MEMBRANE TRANSPORTER"/>
    <property type="match status" value="1"/>
</dbReference>
<dbReference type="SUPFAM" id="SSF82693">
    <property type="entry name" value="Multidrug efflux transporter AcrB pore domain, PN1, PN2, PC1 and PC2 subdomains"/>
    <property type="match status" value="4"/>
</dbReference>
<evidence type="ECO:0000256" key="9">
    <source>
        <dbReference type="RuleBase" id="RU364070"/>
    </source>
</evidence>
<evidence type="ECO:0000256" key="6">
    <source>
        <dbReference type="ARBA" id="ARBA00022692"/>
    </source>
</evidence>
<evidence type="ECO:0000256" key="8">
    <source>
        <dbReference type="ARBA" id="ARBA00023136"/>
    </source>
</evidence>
<dbReference type="GO" id="GO:0009636">
    <property type="term" value="P:response to toxic substance"/>
    <property type="evidence" value="ECO:0007669"/>
    <property type="project" value="UniProtKB-ARBA"/>
</dbReference>
<dbReference type="Gene3D" id="3.30.70.1430">
    <property type="entry name" value="Multidrug efflux transporter AcrB pore domain"/>
    <property type="match status" value="2"/>
</dbReference>
<organism evidence="11 12">
    <name type="scientific">Sedimentitalea arenosa</name>
    <dbReference type="NCBI Taxonomy" id="2798803"/>
    <lineage>
        <taxon>Bacteria</taxon>
        <taxon>Pseudomonadati</taxon>
        <taxon>Pseudomonadota</taxon>
        <taxon>Alphaproteobacteria</taxon>
        <taxon>Rhodobacterales</taxon>
        <taxon>Paracoccaceae</taxon>
        <taxon>Sedimentitalea</taxon>
    </lineage>
</organism>
<dbReference type="RefSeq" id="WP_199026323.1">
    <property type="nucleotide sequence ID" value="NZ_JAELVR010000013.1"/>
</dbReference>
<feature type="transmembrane region" description="Helical" evidence="9">
    <location>
        <begin position="898"/>
        <end position="918"/>
    </location>
</feature>
<dbReference type="Gene3D" id="1.20.1640.10">
    <property type="entry name" value="Multidrug efflux transporter AcrB transmembrane domain"/>
    <property type="match status" value="2"/>
</dbReference>
<keyword evidence="3 9" id="KW-0813">Transport</keyword>
<evidence type="ECO:0000259" key="10">
    <source>
        <dbReference type="PROSITE" id="PS50156"/>
    </source>
</evidence>
<evidence type="ECO:0000256" key="1">
    <source>
        <dbReference type="ARBA" id="ARBA00004429"/>
    </source>
</evidence>
<dbReference type="FunFam" id="3.30.70.1430:FF:000001">
    <property type="entry name" value="Efflux pump membrane transporter"/>
    <property type="match status" value="1"/>
</dbReference>
<feature type="domain" description="SSD" evidence="10">
    <location>
        <begin position="372"/>
        <end position="498"/>
    </location>
</feature>
<feature type="transmembrane region" description="Helical" evidence="9">
    <location>
        <begin position="1000"/>
        <end position="1025"/>
    </location>
</feature>
<accession>A0A8J7IYA9</accession>
<dbReference type="SUPFAM" id="SSF82866">
    <property type="entry name" value="Multidrug efflux transporter AcrB transmembrane domain"/>
    <property type="match status" value="2"/>
</dbReference>
<gene>
    <name evidence="11" type="ORF">JF290_18140</name>
</gene>
<feature type="transmembrane region" description="Helical" evidence="9">
    <location>
        <begin position="531"/>
        <end position="553"/>
    </location>
</feature>
<feature type="transmembrane region" description="Helical" evidence="9">
    <location>
        <begin position="477"/>
        <end position="499"/>
    </location>
</feature>
<evidence type="ECO:0000256" key="2">
    <source>
        <dbReference type="ARBA" id="ARBA00010942"/>
    </source>
</evidence>
<evidence type="ECO:0000256" key="3">
    <source>
        <dbReference type="ARBA" id="ARBA00022448"/>
    </source>
</evidence>
<keyword evidence="5 9" id="KW-0997">Cell inner membrane</keyword>
<dbReference type="GO" id="GO:0042910">
    <property type="term" value="F:xenobiotic transmembrane transporter activity"/>
    <property type="evidence" value="ECO:0007669"/>
    <property type="project" value="TreeGrafter"/>
</dbReference>
<proteinExistence type="inferred from homology"/>
<comment type="caution">
    <text evidence="11">The sequence shown here is derived from an EMBL/GenBank/DDBJ whole genome shotgun (WGS) entry which is preliminary data.</text>
</comment>
<feature type="transmembrane region" description="Helical" evidence="9">
    <location>
        <begin position="974"/>
        <end position="994"/>
    </location>
</feature>
<dbReference type="InterPro" id="IPR027463">
    <property type="entry name" value="AcrB_DN_DC_subdom"/>
</dbReference>
<feature type="transmembrane region" description="Helical" evidence="9">
    <location>
        <begin position="924"/>
        <end position="945"/>
    </location>
</feature>
<keyword evidence="6 9" id="KW-0812">Transmembrane</keyword>
<dbReference type="GO" id="GO:0005886">
    <property type="term" value="C:plasma membrane"/>
    <property type="evidence" value="ECO:0007669"/>
    <property type="project" value="UniProtKB-SubCell"/>
</dbReference>
<dbReference type="PRINTS" id="PR00702">
    <property type="entry name" value="ACRIFLAVINRP"/>
</dbReference>
<name>A0A8J7IYA9_9RHOB</name>
<evidence type="ECO:0000256" key="4">
    <source>
        <dbReference type="ARBA" id="ARBA00022475"/>
    </source>
</evidence>
<dbReference type="EMBL" id="JAELVR010000013">
    <property type="protein sequence ID" value="MBJ6373452.1"/>
    <property type="molecule type" value="Genomic_DNA"/>
</dbReference>
<dbReference type="SUPFAM" id="SSF82714">
    <property type="entry name" value="Multidrug efflux transporter AcrB TolC docking domain, DN and DC subdomains"/>
    <property type="match status" value="2"/>
</dbReference>
<evidence type="ECO:0000256" key="5">
    <source>
        <dbReference type="ARBA" id="ARBA00022519"/>
    </source>
</evidence>
<feature type="transmembrane region" description="Helical" evidence="9">
    <location>
        <begin position="395"/>
        <end position="415"/>
    </location>
</feature>
<feature type="transmembrane region" description="Helical" evidence="9">
    <location>
        <begin position="871"/>
        <end position="891"/>
    </location>
</feature>
<comment type="subcellular location">
    <subcellularLocation>
        <location evidence="1 9">Cell inner membrane</location>
        <topology evidence="1 9">Multi-pass membrane protein</topology>
    </subcellularLocation>
</comment>
<feature type="transmembrane region" description="Helical" evidence="9">
    <location>
        <begin position="445"/>
        <end position="465"/>
    </location>
</feature>
<keyword evidence="8 9" id="KW-0472">Membrane</keyword>
<feature type="transmembrane region" description="Helical" evidence="9">
    <location>
        <begin position="368"/>
        <end position="389"/>
    </location>
</feature>
<feature type="transmembrane region" description="Helical" evidence="9">
    <location>
        <begin position="343"/>
        <end position="361"/>
    </location>
</feature>
<dbReference type="Gene3D" id="3.30.70.1320">
    <property type="entry name" value="Multidrug efflux transporter AcrB pore domain like"/>
    <property type="match status" value="1"/>
</dbReference>
<dbReference type="Pfam" id="PF00873">
    <property type="entry name" value="ACR_tran"/>
    <property type="match status" value="1"/>
</dbReference>
<dbReference type="InterPro" id="IPR004764">
    <property type="entry name" value="MdtF-like"/>
</dbReference>
<dbReference type="PANTHER" id="PTHR32063">
    <property type="match status" value="1"/>
</dbReference>
<dbReference type="Proteomes" id="UP000619079">
    <property type="component" value="Unassembled WGS sequence"/>
</dbReference>
<feature type="transmembrane region" description="Helical" evidence="9">
    <location>
        <begin position="12"/>
        <end position="33"/>
    </location>
</feature>
<dbReference type="GO" id="GO:0015562">
    <property type="term" value="F:efflux transmembrane transporter activity"/>
    <property type="evidence" value="ECO:0007669"/>
    <property type="project" value="InterPro"/>
</dbReference>
<evidence type="ECO:0000313" key="11">
    <source>
        <dbReference type="EMBL" id="MBJ6373452.1"/>
    </source>
</evidence>
<dbReference type="NCBIfam" id="NF000282">
    <property type="entry name" value="RND_permease_1"/>
    <property type="match status" value="1"/>
</dbReference>
<evidence type="ECO:0000256" key="7">
    <source>
        <dbReference type="ARBA" id="ARBA00022989"/>
    </source>
</evidence>
<reference evidence="11" key="1">
    <citation type="submission" date="2020-12" db="EMBL/GenBank/DDBJ databases">
        <title>Sedimentitalea sp. nov., isolated from sand in Incheon.</title>
        <authorList>
            <person name="Kim W."/>
        </authorList>
    </citation>
    <scope>NUCLEOTIDE SEQUENCE</scope>
    <source>
        <strain evidence="11">CAU 1593</strain>
    </source>
</reference>
<dbReference type="AlphaFoldDB" id="A0A8J7IYA9"/>